<keyword evidence="1" id="KW-0812">Transmembrane</keyword>
<dbReference type="STRING" id="1385515.GCA_000423325_02394"/>
<gene>
    <name evidence="2" type="ORF">N791_07080</name>
</gene>
<protein>
    <submittedName>
        <fullName evidence="2">Uncharacterized protein</fullName>
    </submittedName>
</protein>
<feature type="transmembrane region" description="Helical" evidence="1">
    <location>
        <begin position="12"/>
        <end position="31"/>
    </location>
</feature>
<keyword evidence="1" id="KW-1133">Transmembrane helix</keyword>
<dbReference type="Proteomes" id="UP000030003">
    <property type="component" value="Unassembled WGS sequence"/>
</dbReference>
<dbReference type="OrthoDB" id="9976252at2"/>
<accession>A0A0A0M9X8</accession>
<evidence type="ECO:0000313" key="3">
    <source>
        <dbReference type="Proteomes" id="UP000030003"/>
    </source>
</evidence>
<keyword evidence="1" id="KW-0472">Membrane</keyword>
<feature type="transmembrane region" description="Helical" evidence="1">
    <location>
        <begin position="76"/>
        <end position="95"/>
    </location>
</feature>
<sequence>MDKPASHSTAARVFFWLAVILAGLNLFRFFFSGWALDDLFAGAGFVLIAYGATRNGFGRPVDADGEPLPVDPRARIATLAGMALVVVGLVLEAGARG</sequence>
<name>A0A0A0M9X8_9GAMM</name>
<evidence type="ECO:0000256" key="1">
    <source>
        <dbReference type="SAM" id="Phobius"/>
    </source>
</evidence>
<dbReference type="EMBL" id="AVBH01000035">
    <property type="protein sequence ID" value="KGO99034.1"/>
    <property type="molecule type" value="Genomic_DNA"/>
</dbReference>
<reference evidence="2 3" key="1">
    <citation type="submission" date="2013-08" db="EMBL/GenBank/DDBJ databases">
        <title>Genomic analysis of Lysobacter defluvii.</title>
        <authorList>
            <person name="Wang Q."/>
            <person name="Wang G."/>
        </authorList>
    </citation>
    <scope>NUCLEOTIDE SEQUENCE [LARGE SCALE GENOMIC DNA]</scope>
    <source>
        <strain evidence="2 3">IMMIB APB-9</strain>
    </source>
</reference>
<dbReference type="RefSeq" id="WP_027070395.1">
    <property type="nucleotide sequence ID" value="NZ_AUHT01000012.1"/>
</dbReference>
<evidence type="ECO:0000313" key="2">
    <source>
        <dbReference type="EMBL" id="KGO99034.1"/>
    </source>
</evidence>
<keyword evidence="3" id="KW-1185">Reference proteome</keyword>
<organism evidence="2 3">
    <name type="scientific">Lysobacter defluvii IMMIB APB-9 = DSM 18482</name>
    <dbReference type="NCBI Taxonomy" id="1385515"/>
    <lineage>
        <taxon>Bacteria</taxon>
        <taxon>Pseudomonadati</taxon>
        <taxon>Pseudomonadota</taxon>
        <taxon>Gammaproteobacteria</taxon>
        <taxon>Lysobacterales</taxon>
        <taxon>Lysobacteraceae</taxon>
        <taxon>Novilysobacter</taxon>
    </lineage>
</organism>
<proteinExistence type="predicted"/>
<dbReference type="AlphaFoldDB" id="A0A0A0M9X8"/>
<comment type="caution">
    <text evidence="2">The sequence shown here is derived from an EMBL/GenBank/DDBJ whole genome shotgun (WGS) entry which is preliminary data.</text>
</comment>